<reference evidence="3 4" key="1">
    <citation type="submission" date="2020-10" db="EMBL/GenBank/DDBJ databases">
        <title>Pygocentrus nattereri (red-bellied piranha) genome, fPygNat1, primary haplotype.</title>
        <authorList>
            <person name="Myers G."/>
            <person name="Meyer A."/>
            <person name="Karagic N."/>
            <person name="Pippel M."/>
            <person name="Winkler S."/>
            <person name="Tracey A."/>
            <person name="Wood J."/>
            <person name="Formenti G."/>
            <person name="Howe K."/>
            <person name="Fedrigo O."/>
            <person name="Jarvis E.D."/>
        </authorList>
    </citation>
    <scope>NUCLEOTIDE SEQUENCE [LARGE SCALE GENOMIC DNA]</scope>
</reference>
<dbReference type="Proteomes" id="UP001501920">
    <property type="component" value="Chromosome 9"/>
</dbReference>
<keyword evidence="4" id="KW-1185">Reference proteome</keyword>
<name>A0A3B4DPH1_PYGNA</name>
<dbReference type="RefSeq" id="XP_017541866.1">
    <property type="nucleotide sequence ID" value="XM_017686377.2"/>
</dbReference>
<reference evidence="3" key="3">
    <citation type="submission" date="2025-09" db="UniProtKB">
        <authorList>
            <consortium name="Ensembl"/>
        </authorList>
    </citation>
    <scope>IDENTIFICATION</scope>
</reference>
<feature type="region of interest" description="Disordered" evidence="1">
    <location>
        <begin position="174"/>
        <end position="205"/>
    </location>
</feature>
<dbReference type="InterPro" id="IPR037365">
    <property type="entry name" value="Slowmo/Ups"/>
</dbReference>
<dbReference type="InterPro" id="IPR006797">
    <property type="entry name" value="PRELI/MSF1_dom"/>
</dbReference>
<dbReference type="GeneID" id="108413730"/>
<evidence type="ECO:0000313" key="3">
    <source>
        <dbReference type="Ensembl" id="ENSPNAP00000026272.1"/>
    </source>
</evidence>
<dbReference type="Ensembl" id="ENSPNAT00000005576.2">
    <property type="protein sequence ID" value="ENSPNAP00000026272.1"/>
    <property type="gene ID" value="ENSPNAG00000001794.2"/>
</dbReference>
<dbReference type="CTD" id="553707"/>
<dbReference type="OrthoDB" id="341300at2759"/>
<dbReference type="GeneTree" id="ENSGT00950000182810"/>
<dbReference type="OMA" id="ARPIQEF"/>
<feature type="compositionally biased region" description="Polar residues" evidence="1">
    <location>
        <begin position="191"/>
        <end position="205"/>
    </location>
</feature>
<dbReference type="PROSITE" id="PS50904">
    <property type="entry name" value="PRELI_MSF1"/>
    <property type="match status" value="1"/>
</dbReference>
<feature type="domain" description="PRELI/MSF1" evidence="2">
    <location>
        <begin position="2"/>
        <end position="174"/>
    </location>
</feature>
<protein>
    <recommendedName>
        <fullName evidence="2">PRELI/MSF1 domain-containing protein</fullName>
    </recommendedName>
</protein>
<organism evidence="3 4">
    <name type="scientific">Pygocentrus nattereri</name>
    <name type="common">Red-bellied piranha</name>
    <dbReference type="NCBI Taxonomy" id="42514"/>
    <lineage>
        <taxon>Eukaryota</taxon>
        <taxon>Metazoa</taxon>
        <taxon>Chordata</taxon>
        <taxon>Craniata</taxon>
        <taxon>Vertebrata</taxon>
        <taxon>Euteleostomi</taxon>
        <taxon>Actinopterygii</taxon>
        <taxon>Neopterygii</taxon>
        <taxon>Teleostei</taxon>
        <taxon>Ostariophysi</taxon>
        <taxon>Characiformes</taxon>
        <taxon>Characoidei</taxon>
        <taxon>Pygocentrus</taxon>
    </lineage>
</organism>
<reference evidence="3" key="2">
    <citation type="submission" date="2025-08" db="UniProtKB">
        <authorList>
            <consortium name="Ensembl"/>
        </authorList>
    </citation>
    <scope>IDENTIFICATION</scope>
</reference>
<dbReference type="AlphaFoldDB" id="A0A3B4DPH1"/>
<sequence length="205" mass="23845">MGKYFFNETDIRSAWEHVLCAFWQRYPNPYSTHVLTEDVVFREVTPDNCLLSRRLLTKTNRLPRWAERIFPGNLSRSVYIIEDSIVDPNNRRLTTLTWNLNHSKLMMVVERCVFHGERERPVWTHLTREAWISSGVFGLSRPIQEFGLSRFRSNQMKAMKGLEHALSKLHISAAQSHHGDAPKDSSEKAKNMTSPSSSQKPQEYV</sequence>
<evidence type="ECO:0000313" key="4">
    <source>
        <dbReference type="Proteomes" id="UP001501920"/>
    </source>
</evidence>
<accession>A0A3B4DPH1</accession>
<evidence type="ECO:0000256" key="1">
    <source>
        <dbReference type="SAM" id="MobiDB-lite"/>
    </source>
</evidence>
<dbReference type="PANTHER" id="PTHR11158">
    <property type="entry name" value="MSF1/PX19 RELATED"/>
    <property type="match status" value="1"/>
</dbReference>
<feature type="compositionally biased region" description="Basic and acidic residues" evidence="1">
    <location>
        <begin position="177"/>
        <end position="190"/>
    </location>
</feature>
<dbReference type="STRING" id="42514.ENSPNAP00000026272"/>
<proteinExistence type="predicted"/>
<dbReference type="Pfam" id="PF04707">
    <property type="entry name" value="PRELI"/>
    <property type="match status" value="1"/>
</dbReference>
<evidence type="ECO:0000259" key="2">
    <source>
        <dbReference type="PROSITE" id="PS50904"/>
    </source>
</evidence>
<dbReference type="GO" id="GO:0005758">
    <property type="term" value="C:mitochondrial intermembrane space"/>
    <property type="evidence" value="ECO:0007669"/>
    <property type="project" value="InterPro"/>
</dbReference>